<reference evidence="1" key="1">
    <citation type="submission" date="2021-02" db="EMBL/GenBank/DDBJ databases">
        <authorList>
            <person name="Nowell W R."/>
        </authorList>
    </citation>
    <scope>NUCLEOTIDE SEQUENCE</scope>
</reference>
<dbReference type="Pfam" id="PF22586">
    <property type="entry name" value="ANCHR-like_BBOX"/>
    <property type="match status" value="1"/>
</dbReference>
<dbReference type="SUPFAM" id="SSF57845">
    <property type="entry name" value="B-box zinc-binding domain"/>
    <property type="match status" value="1"/>
</dbReference>
<dbReference type="Proteomes" id="UP000663881">
    <property type="component" value="Unassembled WGS sequence"/>
</dbReference>
<sequence>MSDCPRPSRVKCSWCHTNAVGRCDRCRSRFDAGCFRQHVQSCSGVRNVSRATLRLVPECQFCNSDASGKCSGCNESVCRACFDRSHRVHTVYRTQSESSSCIIS</sequence>
<name>A0A819YND5_9BILA</name>
<gene>
    <name evidence="1" type="ORF">OKA104_LOCUS38280</name>
</gene>
<evidence type="ECO:0000313" key="2">
    <source>
        <dbReference type="Proteomes" id="UP000663881"/>
    </source>
</evidence>
<dbReference type="EMBL" id="CAJOAY010006822">
    <property type="protein sequence ID" value="CAF4151591.1"/>
    <property type="molecule type" value="Genomic_DNA"/>
</dbReference>
<accession>A0A819YND5</accession>
<organism evidence="1 2">
    <name type="scientific">Adineta steineri</name>
    <dbReference type="NCBI Taxonomy" id="433720"/>
    <lineage>
        <taxon>Eukaryota</taxon>
        <taxon>Metazoa</taxon>
        <taxon>Spiralia</taxon>
        <taxon>Gnathifera</taxon>
        <taxon>Rotifera</taxon>
        <taxon>Eurotatoria</taxon>
        <taxon>Bdelloidea</taxon>
        <taxon>Adinetida</taxon>
        <taxon>Adinetidae</taxon>
        <taxon>Adineta</taxon>
    </lineage>
</organism>
<dbReference type="AlphaFoldDB" id="A0A819YND5"/>
<proteinExistence type="predicted"/>
<comment type="caution">
    <text evidence="1">The sequence shown here is derived from an EMBL/GenBank/DDBJ whole genome shotgun (WGS) entry which is preliminary data.</text>
</comment>
<protein>
    <submittedName>
        <fullName evidence="1">Uncharacterized protein</fullName>
    </submittedName>
</protein>
<evidence type="ECO:0000313" key="1">
    <source>
        <dbReference type="EMBL" id="CAF4151591.1"/>
    </source>
</evidence>